<name>A0A0L6UDF6_9BASI</name>
<proteinExistence type="predicted"/>
<feature type="compositionally biased region" description="Polar residues" evidence="1">
    <location>
        <begin position="80"/>
        <end position="93"/>
    </location>
</feature>
<evidence type="ECO:0000313" key="2">
    <source>
        <dbReference type="EMBL" id="KNZ46578.1"/>
    </source>
</evidence>
<evidence type="ECO:0000256" key="1">
    <source>
        <dbReference type="SAM" id="MobiDB-lite"/>
    </source>
</evidence>
<accession>A0A0L6UDF6</accession>
<dbReference type="EMBL" id="LAVV01012550">
    <property type="protein sequence ID" value="KNZ46578.1"/>
    <property type="molecule type" value="Genomic_DNA"/>
</dbReference>
<dbReference type="Proteomes" id="UP000037035">
    <property type="component" value="Unassembled WGS sequence"/>
</dbReference>
<sequence>MALDGIWPKTGVQWSCEVKHQLPRLIWKSLEKDCLTFSAIFNCISNDPAPGFTPEKWINVAKNMCQNKEEKLFTCTQATSTNHHHCSTQSQPPASKIKSGPIKPFNLGTRNSPGYTNSKDFELPPTIHQVKRKASN</sequence>
<dbReference type="VEuPathDB" id="FungiDB:VP01_714g1"/>
<protein>
    <submittedName>
        <fullName evidence="2">Uncharacterized protein</fullName>
    </submittedName>
</protein>
<organism evidence="2 3">
    <name type="scientific">Puccinia sorghi</name>
    <dbReference type="NCBI Taxonomy" id="27349"/>
    <lineage>
        <taxon>Eukaryota</taxon>
        <taxon>Fungi</taxon>
        <taxon>Dikarya</taxon>
        <taxon>Basidiomycota</taxon>
        <taxon>Pucciniomycotina</taxon>
        <taxon>Pucciniomycetes</taxon>
        <taxon>Pucciniales</taxon>
        <taxon>Pucciniaceae</taxon>
        <taxon>Puccinia</taxon>
    </lineage>
</organism>
<dbReference type="AlphaFoldDB" id="A0A0L6UDF6"/>
<keyword evidence="3" id="KW-1185">Reference proteome</keyword>
<reference evidence="2 3" key="1">
    <citation type="submission" date="2015-08" db="EMBL/GenBank/DDBJ databases">
        <title>Next Generation Sequencing and Analysis of the Genome of Puccinia sorghi L Schw, the Causal Agent of Maize Common Rust.</title>
        <authorList>
            <person name="Rochi L."/>
            <person name="Burguener G."/>
            <person name="Darino M."/>
            <person name="Turjanski A."/>
            <person name="Kreff E."/>
            <person name="Dieguez M.J."/>
            <person name="Sacco F."/>
        </authorList>
    </citation>
    <scope>NUCLEOTIDE SEQUENCE [LARGE SCALE GENOMIC DNA]</scope>
    <source>
        <strain evidence="2 3">RO10H11247</strain>
    </source>
</reference>
<evidence type="ECO:0000313" key="3">
    <source>
        <dbReference type="Proteomes" id="UP000037035"/>
    </source>
</evidence>
<comment type="caution">
    <text evidence="2">The sequence shown here is derived from an EMBL/GenBank/DDBJ whole genome shotgun (WGS) entry which is preliminary data.</text>
</comment>
<feature type="region of interest" description="Disordered" evidence="1">
    <location>
        <begin position="80"/>
        <end position="136"/>
    </location>
</feature>
<gene>
    <name evidence="2" type="ORF">VP01_714g1</name>
</gene>
<feature type="compositionally biased region" description="Polar residues" evidence="1">
    <location>
        <begin position="108"/>
        <end position="118"/>
    </location>
</feature>